<dbReference type="PANTHER" id="PTHR34861">
    <property type="match status" value="1"/>
</dbReference>
<dbReference type="AlphaFoldDB" id="A0A0S4QUS6"/>
<evidence type="ECO:0000313" key="1">
    <source>
        <dbReference type="EMBL" id="CUU59329.1"/>
    </source>
</evidence>
<sequence>MTRDFRAVGRDLSNWGRWGADDEIGTLNLITPARVAAGAALARTGRVFDLGYTLSSKGPQIGLGGRVNPVHLMSMTGQSVYPDGAGFADDFIVMPLQCATQWDGLAHVFYDGFCYNEVPASSITPQGADRLAIDRIARGVIGPAVLADVARFHGVDCLAPDHGISPGELDATLDRQGVTLAPGSILLVRTGWTRRFTEGSAAEFMSGEPGLTLECCEWLREHDVAALAADNWAVERYPTGDPGAIMPVHYVLIRDMGMTLGEMFDLEALAADCAADGVYEFLLAAPALKVANGVGTPLNPLAVK</sequence>
<dbReference type="Gene3D" id="3.50.30.50">
    <property type="entry name" value="Putative cyclase"/>
    <property type="match status" value="1"/>
</dbReference>
<evidence type="ECO:0000313" key="2">
    <source>
        <dbReference type="Proteomes" id="UP000198802"/>
    </source>
</evidence>
<dbReference type="PANTHER" id="PTHR34861:SF10">
    <property type="entry name" value="CYCLASE"/>
    <property type="match status" value="1"/>
</dbReference>
<dbReference type="Proteomes" id="UP000198802">
    <property type="component" value="Unassembled WGS sequence"/>
</dbReference>
<reference evidence="2" key="1">
    <citation type="submission" date="2015-11" db="EMBL/GenBank/DDBJ databases">
        <authorList>
            <person name="Varghese N."/>
        </authorList>
    </citation>
    <scope>NUCLEOTIDE SEQUENCE [LARGE SCALE GENOMIC DNA]</scope>
    <source>
        <strain evidence="2">DSM 45899</strain>
    </source>
</reference>
<dbReference type="SUPFAM" id="SSF102198">
    <property type="entry name" value="Putative cyclase"/>
    <property type="match status" value="1"/>
</dbReference>
<dbReference type="GO" id="GO:0004061">
    <property type="term" value="F:arylformamidase activity"/>
    <property type="evidence" value="ECO:0007669"/>
    <property type="project" value="InterPro"/>
</dbReference>
<protein>
    <submittedName>
        <fullName evidence="1">Kynurenine formamidase</fullName>
    </submittedName>
</protein>
<dbReference type="GO" id="GO:0019441">
    <property type="term" value="P:L-tryptophan catabolic process to kynurenine"/>
    <property type="evidence" value="ECO:0007669"/>
    <property type="project" value="InterPro"/>
</dbReference>
<accession>A0A0S4QUS6</accession>
<name>A0A0S4QUS6_9ACTN</name>
<proteinExistence type="predicted"/>
<gene>
    <name evidence="1" type="ORF">Ga0074812_1276</name>
</gene>
<keyword evidence="2" id="KW-1185">Reference proteome</keyword>
<dbReference type="EMBL" id="FAOZ01000027">
    <property type="protein sequence ID" value="CUU59329.1"/>
    <property type="molecule type" value="Genomic_DNA"/>
</dbReference>
<dbReference type="RefSeq" id="WP_091283349.1">
    <property type="nucleotide sequence ID" value="NZ_FAOZ01000027.1"/>
</dbReference>
<organism evidence="1 2">
    <name type="scientific">Parafrankia irregularis</name>
    <dbReference type="NCBI Taxonomy" id="795642"/>
    <lineage>
        <taxon>Bacteria</taxon>
        <taxon>Bacillati</taxon>
        <taxon>Actinomycetota</taxon>
        <taxon>Actinomycetes</taxon>
        <taxon>Frankiales</taxon>
        <taxon>Frankiaceae</taxon>
        <taxon>Parafrankia</taxon>
    </lineage>
</organism>
<dbReference type="InterPro" id="IPR037175">
    <property type="entry name" value="KFase_sf"/>
</dbReference>
<dbReference type="Pfam" id="PF04199">
    <property type="entry name" value="Cyclase"/>
    <property type="match status" value="1"/>
</dbReference>
<dbReference type="InterPro" id="IPR007325">
    <property type="entry name" value="KFase/CYL"/>
</dbReference>